<keyword evidence="5" id="KW-1185">Reference proteome</keyword>
<evidence type="ECO:0000313" key="4">
    <source>
        <dbReference type="EMBL" id="GGD17454.1"/>
    </source>
</evidence>
<dbReference type="SUPFAM" id="SSF53335">
    <property type="entry name" value="S-adenosyl-L-methionine-dependent methyltransferases"/>
    <property type="match status" value="1"/>
</dbReference>
<dbReference type="Gene3D" id="3.40.50.150">
    <property type="entry name" value="Vaccinia Virus protein VP39"/>
    <property type="match status" value="1"/>
</dbReference>
<dbReference type="InterPro" id="IPR019257">
    <property type="entry name" value="MeTrfase_dom"/>
</dbReference>
<dbReference type="PANTHER" id="PTHR43397">
    <property type="entry name" value="ERGOTHIONEINE BIOSYNTHESIS PROTEIN 1"/>
    <property type="match status" value="1"/>
</dbReference>
<dbReference type="InterPro" id="IPR051128">
    <property type="entry name" value="EgtD_Methyltrsf_superfamily"/>
</dbReference>
<evidence type="ECO:0000256" key="2">
    <source>
        <dbReference type="ARBA" id="ARBA00022679"/>
    </source>
</evidence>
<feature type="domain" description="Histidine-specific methyltransferase SAM-dependent" evidence="3">
    <location>
        <begin position="14"/>
        <end position="314"/>
    </location>
</feature>
<accession>A0A8J2Y5W6</accession>
<organism evidence="4 5">
    <name type="scientific">Aquisalinus flavus</name>
    <dbReference type="NCBI Taxonomy" id="1526572"/>
    <lineage>
        <taxon>Bacteria</taxon>
        <taxon>Pseudomonadati</taxon>
        <taxon>Pseudomonadota</taxon>
        <taxon>Alphaproteobacteria</taxon>
        <taxon>Parvularculales</taxon>
        <taxon>Parvularculaceae</taxon>
        <taxon>Aquisalinus</taxon>
    </lineage>
</organism>
<protein>
    <submittedName>
        <fullName evidence="4">Dimethylhistidine N-methyltransferase</fullName>
    </submittedName>
</protein>
<evidence type="ECO:0000313" key="5">
    <source>
        <dbReference type="Proteomes" id="UP000613582"/>
    </source>
</evidence>
<dbReference type="Proteomes" id="UP000613582">
    <property type="component" value="Unassembled WGS sequence"/>
</dbReference>
<reference evidence="4" key="1">
    <citation type="journal article" date="2014" name="Int. J. Syst. Evol. Microbiol.">
        <title>Complete genome sequence of Corynebacterium casei LMG S-19264T (=DSM 44701T), isolated from a smear-ripened cheese.</title>
        <authorList>
            <consortium name="US DOE Joint Genome Institute (JGI-PGF)"/>
            <person name="Walter F."/>
            <person name="Albersmeier A."/>
            <person name="Kalinowski J."/>
            <person name="Ruckert C."/>
        </authorList>
    </citation>
    <scope>NUCLEOTIDE SEQUENCE</scope>
    <source>
        <strain evidence="4">CGMCC 1.12921</strain>
    </source>
</reference>
<proteinExistence type="predicted"/>
<dbReference type="Pfam" id="PF10017">
    <property type="entry name" value="Methyltransf_33"/>
    <property type="match status" value="1"/>
</dbReference>
<comment type="caution">
    <text evidence="4">The sequence shown here is derived from an EMBL/GenBank/DDBJ whole genome shotgun (WGS) entry which is preliminary data.</text>
</comment>
<name>A0A8J2Y5W6_9PROT</name>
<dbReference type="PIRSF" id="PIRSF018005">
    <property type="entry name" value="UCP018005"/>
    <property type="match status" value="1"/>
</dbReference>
<evidence type="ECO:0000256" key="1">
    <source>
        <dbReference type="ARBA" id="ARBA00022603"/>
    </source>
</evidence>
<dbReference type="InterPro" id="IPR035094">
    <property type="entry name" value="EgtD"/>
</dbReference>
<reference evidence="4" key="2">
    <citation type="submission" date="2020-09" db="EMBL/GenBank/DDBJ databases">
        <authorList>
            <person name="Sun Q."/>
            <person name="Zhou Y."/>
        </authorList>
    </citation>
    <scope>NUCLEOTIDE SEQUENCE</scope>
    <source>
        <strain evidence="4">CGMCC 1.12921</strain>
    </source>
</reference>
<keyword evidence="1" id="KW-0489">Methyltransferase</keyword>
<evidence type="ECO:0000259" key="3">
    <source>
        <dbReference type="Pfam" id="PF10017"/>
    </source>
</evidence>
<dbReference type="PANTHER" id="PTHR43397:SF1">
    <property type="entry name" value="ERGOTHIONEINE BIOSYNTHESIS PROTEIN 1"/>
    <property type="match status" value="1"/>
</dbReference>
<dbReference type="EMBL" id="BMGH01000001">
    <property type="protein sequence ID" value="GGD17454.1"/>
    <property type="molecule type" value="Genomic_DNA"/>
</dbReference>
<dbReference type="GO" id="GO:0008168">
    <property type="term" value="F:methyltransferase activity"/>
    <property type="evidence" value="ECO:0007669"/>
    <property type="project" value="UniProtKB-KW"/>
</dbReference>
<sequence length="315" mass="35144">MQAARKKDMPDDPFAQDVLSGLTAKDKWISSKWLYDQAGSQLFEDITQTRDYYPTRTEAAIFRTMMGDLADITGTGGGVAEYGSGASVKTRLLIEAVKPQLYVPLDIAGEFMEEAVAELSEAYPDLAIAPVVADFTQPVTLPDAFNRLERRLGFFPGSTIGNFEAGKAGEFLARVHRTLGDGAYFLVCADLVKDRDVLRRAYDDSDGVTAAFNLNLLTRFNRELGADFDEAAFHHEAVWNEERSRIEMHLVSDKDQSVHIAGQEIDFASGEHIHTENSHKYTPETMREMAEGAGWTVDRVWTDARDWFGVFLLKA</sequence>
<dbReference type="NCBIfam" id="TIGR03438">
    <property type="entry name" value="egtD_ergothio"/>
    <property type="match status" value="1"/>
</dbReference>
<dbReference type="AlphaFoldDB" id="A0A8J2Y5W6"/>
<gene>
    <name evidence="4" type="ORF">GCM10011342_27800</name>
</gene>
<dbReference type="InterPro" id="IPR017804">
    <property type="entry name" value="MeTrfase_EgtD-like"/>
</dbReference>
<keyword evidence="2" id="KW-0808">Transferase</keyword>
<dbReference type="GO" id="GO:0032259">
    <property type="term" value="P:methylation"/>
    <property type="evidence" value="ECO:0007669"/>
    <property type="project" value="UniProtKB-KW"/>
</dbReference>
<dbReference type="InterPro" id="IPR029063">
    <property type="entry name" value="SAM-dependent_MTases_sf"/>
</dbReference>